<accession>A0ABS4UG54</accession>
<protein>
    <submittedName>
        <fullName evidence="2">Uncharacterized protein</fullName>
    </submittedName>
</protein>
<keyword evidence="3" id="KW-1185">Reference proteome</keyword>
<proteinExistence type="predicted"/>
<feature type="region of interest" description="Disordered" evidence="1">
    <location>
        <begin position="104"/>
        <end position="139"/>
    </location>
</feature>
<comment type="caution">
    <text evidence="2">The sequence shown here is derived from an EMBL/GenBank/DDBJ whole genome shotgun (WGS) entry which is preliminary data.</text>
</comment>
<evidence type="ECO:0000256" key="1">
    <source>
        <dbReference type="SAM" id="MobiDB-lite"/>
    </source>
</evidence>
<evidence type="ECO:0000313" key="2">
    <source>
        <dbReference type="EMBL" id="MBP2350627.1"/>
    </source>
</evidence>
<name>A0ABS4UG54_9ACTN</name>
<reference evidence="2 3" key="1">
    <citation type="submission" date="2021-03" db="EMBL/GenBank/DDBJ databases">
        <title>Sequencing the genomes of 1000 actinobacteria strains.</title>
        <authorList>
            <person name="Klenk H.-P."/>
        </authorList>
    </citation>
    <scope>NUCLEOTIDE SEQUENCE [LARGE SCALE GENOMIC DNA]</scope>
    <source>
        <strain evidence="2 3">DSM 18824</strain>
    </source>
</reference>
<feature type="compositionally biased region" description="Basic and acidic residues" evidence="1">
    <location>
        <begin position="44"/>
        <end position="53"/>
    </location>
</feature>
<dbReference type="EMBL" id="JAGINT010000001">
    <property type="protein sequence ID" value="MBP2350627.1"/>
    <property type="molecule type" value="Genomic_DNA"/>
</dbReference>
<evidence type="ECO:0000313" key="3">
    <source>
        <dbReference type="Proteomes" id="UP000755585"/>
    </source>
</evidence>
<sequence>MKPWPPSASRNPDSAGRGDLPPGSHHRMPQCDRCVVEYDGQPGGDRRPPQLDRWRRRGLRQKRDHRVDDLRATGSLRVRGDRAGHLDHGLLGEFVQLLGRTLDDDLGQAGPVAQDQEADGGEPSSSVHPAGHRDGLAYC</sequence>
<dbReference type="Proteomes" id="UP000755585">
    <property type="component" value="Unassembled WGS sequence"/>
</dbReference>
<organism evidence="2 3">
    <name type="scientific">Kribbella aluminosa</name>
    <dbReference type="NCBI Taxonomy" id="416017"/>
    <lineage>
        <taxon>Bacteria</taxon>
        <taxon>Bacillati</taxon>
        <taxon>Actinomycetota</taxon>
        <taxon>Actinomycetes</taxon>
        <taxon>Propionibacteriales</taxon>
        <taxon>Kribbellaceae</taxon>
        <taxon>Kribbella</taxon>
    </lineage>
</organism>
<gene>
    <name evidence="2" type="ORF">JOF29_001710</name>
</gene>
<feature type="region of interest" description="Disordered" evidence="1">
    <location>
        <begin position="1"/>
        <end position="74"/>
    </location>
</feature>
<feature type="compositionally biased region" description="Basic residues" evidence="1">
    <location>
        <begin position="54"/>
        <end position="64"/>
    </location>
</feature>